<organism evidence="1 2">
    <name type="scientific">Rhodococcus qingshengii</name>
    <dbReference type="NCBI Taxonomy" id="334542"/>
    <lineage>
        <taxon>Bacteria</taxon>
        <taxon>Bacillati</taxon>
        <taxon>Actinomycetota</taxon>
        <taxon>Actinomycetes</taxon>
        <taxon>Mycobacteriales</taxon>
        <taxon>Nocardiaceae</taxon>
        <taxon>Rhodococcus</taxon>
        <taxon>Rhodococcus erythropolis group</taxon>
    </lineage>
</organism>
<dbReference type="RefSeq" id="WP_275233018.1">
    <property type="nucleotide sequence ID" value="NZ_JARDXE010000031.1"/>
</dbReference>
<reference evidence="1" key="1">
    <citation type="submission" date="2023-02" db="EMBL/GenBank/DDBJ databases">
        <title>A novel hydrolase synthesized by Rhodococcus erythropolis HQ is responsible for the detoxification of Zearalenone.</title>
        <authorList>
            <person name="Hu J."/>
            <person name="Xu J."/>
        </authorList>
    </citation>
    <scope>NUCLEOTIDE SEQUENCE</scope>
    <source>
        <strain evidence="1">HQ</strain>
    </source>
</reference>
<proteinExistence type="predicted"/>
<accession>A0AAW6LRD3</accession>
<comment type="caution">
    <text evidence="1">The sequence shown here is derived from an EMBL/GenBank/DDBJ whole genome shotgun (WGS) entry which is preliminary data.</text>
</comment>
<sequence length="121" mass="12768">MAAVRSACRAISELLLAAHSLVSAISLGKVAAQITAHCVSGNYVRAVHPSHIRHANIPALLRAGALAGTVVNDAYQASKIPSARSWNELVTDTAQQWQLDLVESIENLACSEVTTALVLLD</sequence>
<name>A0AAW6LRD3_RHOSG</name>
<protein>
    <submittedName>
        <fullName evidence="1">Uncharacterized protein</fullName>
    </submittedName>
</protein>
<evidence type="ECO:0000313" key="2">
    <source>
        <dbReference type="Proteomes" id="UP001217325"/>
    </source>
</evidence>
<dbReference type="AlphaFoldDB" id="A0AAW6LRD3"/>
<gene>
    <name evidence="1" type="ORF">PXH69_32595</name>
</gene>
<dbReference type="EMBL" id="JARDXE010000031">
    <property type="protein sequence ID" value="MDE8649713.1"/>
    <property type="molecule type" value="Genomic_DNA"/>
</dbReference>
<evidence type="ECO:0000313" key="1">
    <source>
        <dbReference type="EMBL" id="MDE8649713.1"/>
    </source>
</evidence>
<dbReference type="Proteomes" id="UP001217325">
    <property type="component" value="Unassembled WGS sequence"/>
</dbReference>